<gene>
    <name evidence="2" type="ORF">HGRIS_008479</name>
</gene>
<sequence length="145" mass="16096">PPVAKPRARCQPMYRKDGLIEPLPNSGRGHKRVKATRQSARVPWNYNGPQWPPPSTVPEPLEPENPSSSEAAGLESEDDLADDPTQVANKASAHNTEPKSLAEAQKLPKEEADLYYQAAVEELQALIDHGVFELVKLLRSNRNRQ</sequence>
<comment type="caution">
    <text evidence="2">The sequence shown here is derived from an EMBL/GenBank/DDBJ whole genome shotgun (WGS) entry which is preliminary data.</text>
</comment>
<name>A0ABR3J8H7_9AGAR</name>
<feature type="region of interest" description="Disordered" evidence="1">
    <location>
        <begin position="1"/>
        <end position="105"/>
    </location>
</feature>
<dbReference type="Proteomes" id="UP001556367">
    <property type="component" value="Unassembled WGS sequence"/>
</dbReference>
<reference evidence="3" key="1">
    <citation type="submission" date="2024-06" db="EMBL/GenBank/DDBJ databases">
        <title>Multi-omics analyses provide insights into the biosynthesis of the anticancer antibiotic pleurotin in Hohenbuehelia grisea.</title>
        <authorList>
            <person name="Weaver J.A."/>
            <person name="Alberti F."/>
        </authorList>
    </citation>
    <scope>NUCLEOTIDE SEQUENCE [LARGE SCALE GENOMIC DNA]</scope>
    <source>
        <strain evidence="3">T-177</strain>
    </source>
</reference>
<feature type="compositionally biased region" description="Polar residues" evidence="1">
    <location>
        <begin position="86"/>
        <end position="95"/>
    </location>
</feature>
<feature type="non-terminal residue" evidence="2">
    <location>
        <position position="1"/>
    </location>
</feature>
<keyword evidence="3" id="KW-1185">Reference proteome</keyword>
<accession>A0ABR3J8H7</accession>
<evidence type="ECO:0000256" key="1">
    <source>
        <dbReference type="SAM" id="MobiDB-lite"/>
    </source>
</evidence>
<protein>
    <submittedName>
        <fullName evidence="2">Uncharacterized protein</fullName>
    </submittedName>
</protein>
<organism evidence="2 3">
    <name type="scientific">Hohenbuehelia grisea</name>
    <dbReference type="NCBI Taxonomy" id="104357"/>
    <lineage>
        <taxon>Eukaryota</taxon>
        <taxon>Fungi</taxon>
        <taxon>Dikarya</taxon>
        <taxon>Basidiomycota</taxon>
        <taxon>Agaricomycotina</taxon>
        <taxon>Agaricomycetes</taxon>
        <taxon>Agaricomycetidae</taxon>
        <taxon>Agaricales</taxon>
        <taxon>Pleurotineae</taxon>
        <taxon>Pleurotaceae</taxon>
        <taxon>Hohenbuehelia</taxon>
    </lineage>
</organism>
<dbReference type="EMBL" id="JASNQZ010000011">
    <property type="protein sequence ID" value="KAL0951812.1"/>
    <property type="molecule type" value="Genomic_DNA"/>
</dbReference>
<evidence type="ECO:0000313" key="3">
    <source>
        <dbReference type="Proteomes" id="UP001556367"/>
    </source>
</evidence>
<proteinExistence type="predicted"/>
<evidence type="ECO:0000313" key="2">
    <source>
        <dbReference type="EMBL" id="KAL0951812.1"/>
    </source>
</evidence>